<dbReference type="Proteomes" id="UP000799770">
    <property type="component" value="Unassembled WGS sequence"/>
</dbReference>
<evidence type="ECO:0000256" key="6">
    <source>
        <dbReference type="SAM" id="MobiDB-lite"/>
    </source>
</evidence>
<dbReference type="Pfam" id="PF02301">
    <property type="entry name" value="HORMA"/>
    <property type="match status" value="1"/>
</dbReference>
<dbReference type="Gene3D" id="3.30.40.10">
    <property type="entry name" value="Zinc/RING finger domain, C3HC4 (zinc finger)"/>
    <property type="match status" value="1"/>
</dbReference>
<dbReference type="PANTHER" id="PTHR48225:SF7">
    <property type="entry name" value="MEIOSIS-SPECIFIC PROTEIN HOP1"/>
    <property type="match status" value="1"/>
</dbReference>
<evidence type="ECO:0000313" key="9">
    <source>
        <dbReference type="Proteomes" id="UP000799770"/>
    </source>
</evidence>
<keyword evidence="3" id="KW-0158">Chromosome</keyword>
<dbReference type="AlphaFoldDB" id="A0A6A5Z9C1"/>
<dbReference type="OrthoDB" id="1928087at2759"/>
<protein>
    <recommendedName>
        <fullName evidence="7">HORMA domain-containing protein</fullName>
    </recommendedName>
</protein>
<accession>A0A6A5Z9C1</accession>
<keyword evidence="9" id="KW-1185">Reference proteome</keyword>
<evidence type="ECO:0000256" key="2">
    <source>
        <dbReference type="ARBA" id="ARBA00004286"/>
    </source>
</evidence>
<gene>
    <name evidence="8" type="ORF">BDV96DRAFT_40908</name>
</gene>
<name>A0A6A5Z9C1_9PLEO</name>
<feature type="region of interest" description="Disordered" evidence="6">
    <location>
        <begin position="279"/>
        <end position="303"/>
    </location>
</feature>
<dbReference type="InterPro" id="IPR036570">
    <property type="entry name" value="HORMA_dom_sf"/>
</dbReference>
<dbReference type="InterPro" id="IPR051294">
    <property type="entry name" value="HORMA_MeioticProgression"/>
</dbReference>
<dbReference type="PROSITE" id="PS50815">
    <property type="entry name" value="HORMA"/>
    <property type="match status" value="1"/>
</dbReference>
<comment type="subcellular location">
    <subcellularLocation>
        <location evidence="2">Chromosome</location>
    </subcellularLocation>
    <subcellularLocation>
        <location evidence="1">Nucleus</location>
    </subcellularLocation>
</comment>
<proteinExistence type="predicted"/>
<keyword evidence="5" id="KW-0469">Meiosis</keyword>
<feature type="compositionally biased region" description="Polar residues" evidence="6">
    <location>
        <begin position="163"/>
        <end position="172"/>
    </location>
</feature>
<dbReference type="PANTHER" id="PTHR48225">
    <property type="entry name" value="HORMA DOMAIN-CONTAINING PROTEIN 1"/>
    <property type="match status" value="1"/>
</dbReference>
<reference evidence="8" key="1">
    <citation type="journal article" date="2020" name="Stud. Mycol.">
        <title>101 Dothideomycetes genomes: a test case for predicting lifestyles and emergence of pathogens.</title>
        <authorList>
            <person name="Haridas S."/>
            <person name="Albert R."/>
            <person name="Binder M."/>
            <person name="Bloem J."/>
            <person name="Labutti K."/>
            <person name="Salamov A."/>
            <person name="Andreopoulos B."/>
            <person name="Baker S."/>
            <person name="Barry K."/>
            <person name="Bills G."/>
            <person name="Bluhm B."/>
            <person name="Cannon C."/>
            <person name="Castanera R."/>
            <person name="Culley D."/>
            <person name="Daum C."/>
            <person name="Ezra D."/>
            <person name="Gonzalez J."/>
            <person name="Henrissat B."/>
            <person name="Kuo A."/>
            <person name="Liang C."/>
            <person name="Lipzen A."/>
            <person name="Lutzoni F."/>
            <person name="Magnuson J."/>
            <person name="Mondo S."/>
            <person name="Nolan M."/>
            <person name="Ohm R."/>
            <person name="Pangilinan J."/>
            <person name="Park H.-J."/>
            <person name="Ramirez L."/>
            <person name="Alfaro M."/>
            <person name="Sun H."/>
            <person name="Tritt A."/>
            <person name="Yoshinaga Y."/>
            <person name="Zwiers L.-H."/>
            <person name="Turgeon B."/>
            <person name="Goodwin S."/>
            <person name="Spatafora J."/>
            <person name="Crous P."/>
            <person name="Grigoriev I."/>
        </authorList>
    </citation>
    <scope>NUCLEOTIDE SEQUENCE</scope>
    <source>
        <strain evidence="8">CBS 627.86</strain>
    </source>
</reference>
<evidence type="ECO:0000259" key="7">
    <source>
        <dbReference type="PROSITE" id="PS50815"/>
    </source>
</evidence>
<evidence type="ECO:0000256" key="5">
    <source>
        <dbReference type="ARBA" id="ARBA00023254"/>
    </source>
</evidence>
<evidence type="ECO:0000256" key="3">
    <source>
        <dbReference type="ARBA" id="ARBA00022454"/>
    </source>
</evidence>
<dbReference type="EMBL" id="ML977321">
    <property type="protein sequence ID" value="KAF2116050.1"/>
    <property type="molecule type" value="Genomic_DNA"/>
</dbReference>
<keyword evidence="4" id="KW-0539">Nucleus</keyword>
<dbReference type="InterPro" id="IPR013083">
    <property type="entry name" value="Znf_RING/FYVE/PHD"/>
</dbReference>
<dbReference type="GO" id="GO:0051321">
    <property type="term" value="P:meiotic cell cycle"/>
    <property type="evidence" value="ECO:0007669"/>
    <property type="project" value="UniProtKB-KW"/>
</dbReference>
<dbReference type="GO" id="GO:0005694">
    <property type="term" value="C:chromosome"/>
    <property type="evidence" value="ECO:0007669"/>
    <property type="project" value="UniProtKB-SubCell"/>
</dbReference>
<dbReference type="SUPFAM" id="SSF57903">
    <property type="entry name" value="FYVE/PHD zinc finger"/>
    <property type="match status" value="1"/>
</dbReference>
<feature type="domain" description="HORMA" evidence="7">
    <location>
        <begin position="1"/>
        <end position="88"/>
    </location>
</feature>
<feature type="compositionally biased region" description="Low complexity" evidence="6">
    <location>
        <begin position="210"/>
        <end position="224"/>
    </location>
</feature>
<feature type="region of interest" description="Disordered" evidence="6">
    <location>
        <begin position="134"/>
        <end position="185"/>
    </location>
</feature>
<dbReference type="Gene3D" id="3.30.900.10">
    <property type="entry name" value="HORMA domain"/>
    <property type="match status" value="1"/>
</dbReference>
<organism evidence="8 9">
    <name type="scientific">Lophiotrema nucula</name>
    <dbReference type="NCBI Taxonomy" id="690887"/>
    <lineage>
        <taxon>Eukaryota</taxon>
        <taxon>Fungi</taxon>
        <taxon>Dikarya</taxon>
        <taxon>Ascomycota</taxon>
        <taxon>Pezizomycotina</taxon>
        <taxon>Dothideomycetes</taxon>
        <taxon>Pleosporomycetidae</taxon>
        <taxon>Pleosporales</taxon>
        <taxon>Lophiotremataceae</taxon>
        <taxon>Lophiotrema</taxon>
    </lineage>
</organism>
<feature type="region of interest" description="Disordered" evidence="6">
    <location>
        <begin position="210"/>
        <end position="231"/>
    </location>
</feature>
<sequence>MTLRMVRIAMRQLIRQTFVYCQRLPALPEHRFLKMHLTYNDTRPSDYHPPYFGDGEDDEMFYPDADWKVNQETAGAIDTGHHTICLRISHLELEGMDEMDSIDMDNLTIPQTLEYSIPTSRFDDLDLEKKEQPIAVPKPNEGEQAPHQPTVSERSHFPRSTLEESNATQLQHTVGDAGLTPPSRREVDLDIVAPLPRLEAGASRILSARLARGGSTSSRGSQTADPSQPGDVATREKLKVMLQPSQPNDVGRDTQQQNTQVQVEEITHAVPRLSQTVVGELEKRRSKQLPPRKSGLARQQESLGVNSSEATDSVLCECEDNKDEAYVIQCSFCLKWQHLQCYGYRHDGTKMPAEDHACYRCLLQGKDANLWDNLRWLALMRRAICLLETSGFSTNKQLQADLKRPAVTTSLVITELHKKEFLATGVGSKKAKAGKPKYSVNKNEPVWSRILQEYFDPVSKIAHFVRLGNLSPVQWLTCS</sequence>
<dbReference type="InterPro" id="IPR003511">
    <property type="entry name" value="HORMA_dom"/>
</dbReference>
<dbReference type="InterPro" id="IPR011011">
    <property type="entry name" value="Znf_FYVE_PHD"/>
</dbReference>
<dbReference type="GO" id="GO:0005634">
    <property type="term" value="C:nucleus"/>
    <property type="evidence" value="ECO:0007669"/>
    <property type="project" value="UniProtKB-SubCell"/>
</dbReference>
<evidence type="ECO:0000256" key="1">
    <source>
        <dbReference type="ARBA" id="ARBA00004123"/>
    </source>
</evidence>
<evidence type="ECO:0000256" key="4">
    <source>
        <dbReference type="ARBA" id="ARBA00023242"/>
    </source>
</evidence>
<evidence type="ECO:0000313" key="8">
    <source>
        <dbReference type="EMBL" id="KAF2116050.1"/>
    </source>
</evidence>